<evidence type="ECO:0000256" key="5">
    <source>
        <dbReference type="ARBA" id="ARBA00023284"/>
    </source>
</evidence>
<keyword evidence="2" id="KW-0732">Signal</keyword>
<keyword evidence="8" id="KW-1185">Reference proteome</keyword>
<dbReference type="PANTHER" id="PTHR13887:SF14">
    <property type="entry name" value="DISULFIDE BOND FORMATION PROTEIN D"/>
    <property type="match status" value="1"/>
</dbReference>
<evidence type="ECO:0000256" key="3">
    <source>
        <dbReference type="ARBA" id="ARBA00023002"/>
    </source>
</evidence>
<evidence type="ECO:0000313" key="7">
    <source>
        <dbReference type="EMBL" id="GLS13328.1"/>
    </source>
</evidence>
<gene>
    <name evidence="7" type="ORF">GCM10007935_07570</name>
</gene>
<dbReference type="InterPro" id="IPR036249">
    <property type="entry name" value="Thioredoxin-like_sf"/>
</dbReference>
<evidence type="ECO:0000313" key="8">
    <source>
        <dbReference type="Proteomes" id="UP001156903"/>
    </source>
</evidence>
<comment type="caution">
    <text evidence="7">The sequence shown here is derived from an EMBL/GenBank/DDBJ whole genome shotgun (WGS) entry which is preliminary data.</text>
</comment>
<dbReference type="PANTHER" id="PTHR13887">
    <property type="entry name" value="GLUTATHIONE S-TRANSFERASE KAPPA"/>
    <property type="match status" value="1"/>
</dbReference>
<dbReference type="EMBL" id="BSPB01000004">
    <property type="protein sequence ID" value="GLS13328.1"/>
    <property type="molecule type" value="Genomic_DNA"/>
</dbReference>
<keyword evidence="4" id="KW-1015">Disulfide bond</keyword>
<dbReference type="PROSITE" id="PS51352">
    <property type="entry name" value="THIOREDOXIN_2"/>
    <property type="match status" value="1"/>
</dbReference>
<name>A0ABQ6C159_9BURK</name>
<dbReference type="InterPro" id="IPR013766">
    <property type="entry name" value="Thioredoxin_domain"/>
</dbReference>
<proteinExistence type="inferred from homology"/>
<evidence type="ECO:0000256" key="1">
    <source>
        <dbReference type="ARBA" id="ARBA00005791"/>
    </source>
</evidence>
<dbReference type="Gene3D" id="3.40.30.10">
    <property type="entry name" value="Glutaredoxin"/>
    <property type="match status" value="1"/>
</dbReference>
<accession>A0ABQ6C159</accession>
<evidence type="ECO:0000259" key="6">
    <source>
        <dbReference type="PROSITE" id="PS51352"/>
    </source>
</evidence>
<evidence type="ECO:0000256" key="4">
    <source>
        <dbReference type="ARBA" id="ARBA00023157"/>
    </source>
</evidence>
<protein>
    <submittedName>
        <fullName evidence="7">DSBA oxidoreductase</fullName>
    </submittedName>
</protein>
<keyword evidence="5" id="KW-0676">Redox-active center</keyword>
<organism evidence="7 8">
    <name type="scientific">Hydrogenophaga electricum</name>
    <dbReference type="NCBI Taxonomy" id="1230953"/>
    <lineage>
        <taxon>Bacteria</taxon>
        <taxon>Pseudomonadati</taxon>
        <taxon>Pseudomonadota</taxon>
        <taxon>Betaproteobacteria</taxon>
        <taxon>Burkholderiales</taxon>
        <taxon>Comamonadaceae</taxon>
        <taxon>Hydrogenophaga</taxon>
    </lineage>
</organism>
<dbReference type="RefSeq" id="WP_284306757.1">
    <property type="nucleotide sequence ID" value="NZ_BSPB01000004.1"/>
</dbReference>
<dbReference type="Proteomes" id="UP001156903">
    <property type="component" value="Unassembled WGS sequence"/>
</dbReference>
<sequence length="229" mass="25143">MNTRKLIVLGLVALVLLAFALGTQVYQRQTQQAQADKVAQETERLVRMHAPVLGPQNAPVTIVEFFDPACETCRAFYPLVKELLQRYPDDVRLVIRYAPLHQGSDQVVRLLEAAKRQGRYWPVLEAVLAAQPLWADHGQPNVELAFEAAAQTGLLDMARVRADAGSEAVTAILQQDIADLTTLGVNKTPTFFVNGRPLSTFGADPLTALVAEEVAKNRTGLEKGKKMSL</sequence>
<keyword evidence="3" id="KW-0560">Oxidoreductase</keyword>
<feature type="domain" description="Thioredoxin" evidence="6">
    <location>
        <begin position="19"/>
        <end position="215"/>
    </location>
</feature>
<dbReference type="SUPFAM" id="SSF52833">
    <property type="entry name" value="Thioredoxin-like"/>
    <property type="match status" value="1"/>
</dbReference>
<dbReference type="Pfam" id="PF13462">
    <property type="entry name" value="Thioredoxin_4"/>
    <property type="match status" value="1"/>
</dbReference>
<dbReference type="InterPro" id="IPR012336">
    <property type="entry name" value="Thioredoxin-like_fold"/>
</dbReference>
<reference evidence="8" key="1">
    <citation type="journal article" date="2019" name="Int. J. Syst. Evol. Microbiol.">
        <title>The Global Catalogue of Microorganisms (GCM) 10K type strain sequencing project: providing services to taxonomists for standard genome sequencing and annotation.</title>
        <authorList>
            <consortium name="The Broad Institute Genomics Platform"/>
            <consortium name="The Broad Institute Genome Sequencing Center for Infectious Disease"/>
            <person name="Wu L."/>
            <person name="Ma J."/>
        </authorList>
    </citation>
    <scope>NUCLEOTIDE SEQUENCE [LARGE SCALE GENOMIC DNA]</scope>
    <source>
        <strain evidence="8">NBRC 109341</strain>
    </source>
</reference>
<comment type="similarity">
    <text evidence="1">Belongs to the thioredoxin family. DsbA subfamily.</text>
</comment>
<evidence type="ECO:0000256" key="2">
    <source>
        <dbReference type="ARBA" id="ARBA00022729"/>
    </source>
</evidence>